<evidence type="ECO:0000259" key="5">
    <source>
        <dbReference type="PROSITE" id="PS50937"/>
    </source>
</evidence>
<dbReference type="InterPro" id="IPR009061">
    <property type="entry name" value="DNA-bd_dom_put_sf"/>
</dbReference>
<evidence type="ECO:0000313" key="7">
    <source>
        <dbReference type="Proteomes" id="UP001596378"/>
    </source>
</evidence>
<keyword evidence="1" id="KW-0678">Repressor</keyword>
<dbReference type="CDD" id="cd00592">
    <property type="entry name" value="HTH_MerR-like"/>
    <property type="match status" value="1"/>
</dbReference>
<organism evidence="6 7">
    <name type="scientific">Cohnella cellulosilytica</name>
    <dbReference type="NCBI Taxonomy" id="986710"/>
    <lineage>
        <taxon>Bacteria</taxon>
        <taxon>Bacillati</taxon>
        <taxon>Bacillota</taxon>
        <taxon>Bacilli</taxon>
        <taxon>Bacillales</taxon>
        <taxon>Paenibacillaceae</taxon>
        <taxon>Cohnella</taxon>
    </lineage>
</organism>
<dbReference type="PROSITE" id="PS50937">
    <property type="entry name" value="HTH_MERR_2"/>
    <property type="match status" value="1"/>
</dbReference>
<dbReference type="Gene3D" id="1.10.1660.10">
    <property type="match status" value="1"/>
</dbReference>
<sequence>MRIQEVCSRLNTTKKAVTYYMEQGLIRPAVLDNGYRDFNPEDVERLRKIMILRKLGLGTADIKQALEEEEESVLRRILVENELRLARDAARQSILRRLSEGADWREADDSLQTLERQAGIIDRLLDVFPGGYGQFIALHFSSFLREAIVTDEQQAAYEEIVGFLDDAADLSYPAEWRERPAEDRLSLSPSAWSELSAEMLRAAQNPERFVNEHDEGIAAYLAFKRSEDYRQSPAFQLQQRLREFQRNIGYHERFIPAMKRLSPSYCEYARQLEQAADMLRGRYPGADQAGAPDSV</sequence>
<name>A0ABW2FHW4_9BACL</name>
<keyword evidence="4" id="KW-0804">Transcription</keyword>
<dbReference type="Pfam" id="PF13411">
    <property type="entry name" value="MerR_1"/>
    <property type="match status" value="1"/>
</dbReference>
<evidence type="ECO:0000256" key="4">
    <source>
        <dbReference type="ARBA" id="ARBA00023163"/>
    </source>
</evidence>
<evidence type="ECO:0000256" key="3">
    <source>
        <dbReference type="ARBA" id="ARBA00023125"/>
    </source>
</evidence>
<dbReference type="PANTHER" id="PTHR30204:SF69">
    <property type="entry name" value="MERR-FAMILY TRANSCRIPTIONAL REGULATOR"/>
    <property type="match status" value="1"/>
</dbReference>
<evidence type="ECO:0000256" key="1">
    <source>
        <dbReference type="ARBA" id="ARBA00022491"/>
    </source>
</evidence>
<keyword evidence="3" id="KW-0238">DNA-binding</keyword>
<gene>
    <name evidence="6" type="ORF">ACFQMJ_29805</name>
</gene>
<dbReference type="PANTHER" id="PTHR30204">
    <property type="entry name" value="REDOX-CYCLING DRUG-SENSING TRANSCRIPTIONAL ACTIVATOR SOXR"/>
    <property type="match status" value="1"/>
</dbReference>
<dbReference type="RefSeq" id="WP_378050239.1">
    <property type="nucleotide sequence ID" value="NZ_JBHMDN010000025.1"/>
</dbReference>
<proteinExistence type="predicted"/>
<accession>A0ABW2FHW4</accession>
<comment type="caution">
    <text evidence="6">The sequence shown here is derived from an EMBL/GenBank/DDBJ whole genome shotgun (WGS) entry which is preliminary data.</text>
</comment>
<keyword evidence="7" id="KW-1185">Reference proteome</keyword>
<feature type="domain" description="HTH merR-type" evidence="5">
    <location>
        <begin position="1"/>
        <end position="68"/>
    </location>
</feature>
<reference evidence="7" key="1">
    <citation type="journal article" date="2019" name="Int. J. Syst. Evol. Microbiol.">
        <title>The Global Catalogue of Microorganisms (GCM) 10K type strain sequencing project: providing services to taxonomists for standard genome sequencing and annotation.</title>
        <authorList>
            <consortium name="The Broad Institute Genomics Platform"/>
            <consortium name="The Broad Institute Genome Sequencing Center for Infectious Disease"/>
            <person name="Wu L."/>
            <person name="Ma J."/>
        </authorList>
    </citation>
    <scope>NUCLEOTIDE SEQUENCE [LARGE SCALE GENOMIC DNA]</scope>
    <source>
        <strain evidence="7">KCTC 12907</strain>
    </source>
</reference>
<protein>
    <submittedName>
        <fullName evidence="6">MerR family transcriptional regulator</fullName>
    </submittedName>
</protein>
<dbReference type="InterPro" id="IPR000551">
    <property type="entry name" value="MerR-type_HTH_dom"/>
</dbReference>
<dbReference type="SUPFAM" id="SSF46955">
    <property type="entry name" value="Putative DNA-binding domain"/>
    <property type="match status" value="1"/>
</dbReference>
<dbReference type="Proteomes" id="UP001596378">
    <property type="component" value="Unassembled WGS sequence"/>
</dbReference>
<keyword evidence="2" id="KW-0805">Transcription regulation</keyword>
<dbReference type="EMBL" id="JBHTAI010000025">
    <property type="protein sequence ID" value="MFC7152752.1"/>
    <property type="molecule type" value="Genomic_DNA"/>
</dbReference>
<dbReference type="InterPro" id="IPR047057">
    <property type="entry name" value="MerR_fam"/>
</dbReference>
<evidence type="ECO:0000256" key="2">
    <source>
        <dbReference type="ARBA" id="ARBA00023015"/>
    </source>
</evidence>
<evidence type="ECO:0000313" key="6">
    <source>
        <dbReference type="EMBL" id="MFC7152752.1"/>
    </source>
</evidence>
<dbReference type="SMART" id="SM00422">
    <property type="entry name" value="HTH_MERR"/>
    <property type="match status" value="1"/>
</dbReference>